<dbReference type="GO" id="GO:0006284">
    <property type="term" value="P:base-excision repair"/>
    <property type="evidence" value="ECO:0007669"/>
    <property type="project" value="InterPro"/>
</dbReference>
<dbReference type="PANTHER" id="PTHR10429:SF0">
    <property type="entry name" value="DNA-3-METHYLADENINE GLYCOSYLASE"/>
    <property type="match status" value="1"/>
</dbReference>
<keyword evidence="3 5" id="KW-0378">Hydrolase</keyword>
<evidence type="ECO:0000256" key="6">
    <source>
        <dbReference type="SAM" id="MobiDB-lite"/>
    </source>
</evidence>
<dbReference type="GO" id="GO:0003677">
    <property type="term" value="F:DNA binding"/>
    <property type="evidence" value="ECO:0007669"/>
    <property type="project" value="InterPro"/>
</dbReference>
<dbReference type="InterPro" id="IPR036995">
    <property type="entry name" value="MPG_sf"/>
</dbReference>
<keyword evidence="8" id="KW-1185">Reference proteome</keyword>
<evidence type="ECO:0000256" key="2">
    <source>
        <dbReference type="ARBA" id="ARBA00022763"/>
    </source>
</evidence>
<dbReference type="HAMAP" id="MF_00527">
    <property type="entry name" value="3MGH"/>
    <property type="match status" value="1"/>
</dbReference>
<reference evidence="7 8" key="1">
    <citation type="submission" date="2021-01" db="EMBL/GenBank/DDBJ databases">
        <title>Whole genome shotgun sequence of Catellatospora coxensis NBRC 107359.</title>
        <authorList>
            <person name="Komaki H."/>
            <person name="Tamura T."/>
        </authorList>
    </citation>
    <scope>NUCLEOTIDE SEQUENCE [LARGE SCALE GENOMIC DNA]</scope>
    <source>
        <strain evidence="7 8">NBRC 107359</strain>
    </source>
</reference>
<dbReference type="InterPro" id="IPR003180">
    <property type="entry name" value="MPG"/>
</dbReference>
<protein>
    <recommendedName>
        <fullName evidence="5">Putative 3-methyladenine DNA glycosylase</fullName>
        <ecNumber evidence="5">3.2.2.-</ecNumber>
    </recommendedName>
</protein>
<dbReference type="Proteomes" id="UP000630887">
    <property type="component" value="Unassembled WGS sequence"/>
</dbReference>
<dbReference type="PANTHER" id="PTHR10429">
    <property type="entry name" value="DNA-3-METHYLADENINE GLYCOSYLASE"/>
    <property type="match status" value="1"/>
</dbReference>
<dbReference type="Gene3D" id="3.10.300.10">
    <property type="entry name" value="Methylpurine-DNA glycosylase (MPG)"/>
    <property type="match status" value="1"/>
</dbReference>
<evidence type="ECO:0000256" key="5">
    <source>
        <dbReference type="HAMAP-Rule" id="MF_00527"/>
    </source>
</evidence>
<dbReference type="NCBIfam" id="TIGR00567">
    <property type="entry name" value="3mg"/>
    <property type="match status" value="1"/>
</dbReference>
<organism evidence="7 8">
    <name type="scientific">Catellatospora coxensis</name>
    <dbReference type="NCBI Taxonomy" id="310354"/>
    <lineage>
        <taxon>Bacteria</taxon>
        <taxon>Bacillati</taxon>
        <taxon>Actinomycetota</taxon>
        <taxon>Actinomycetes</taxon>
        <taxon>Micromonosporales</taxon>
        <taxon>Micromonosporaceae</taxon>
        <taxon>Catellatospora</taxon>
    </lineage>
</organism>
<keyword evidence="4 5" id="KW-0234">DNA repair</keyword>
<comment type="similarity">
    <text evidence="1 5">Belongs to the DNA glycosylase MPG family.</text>
</comment>
<keyword evidence="2 5" id="KW-0227">DNA damage</keyword>
<dbReference type="InterPro" id="IPR011034">
    <property type="entry name" value="Formyl_transferase-like_C_sf"/>
</dbReference>
<feature type="compositionally biased region" description="Pro residues" evidence="6">
    <location>
        <begin position="225"/>
        <end position="236"/>
    </location>
</feature>
<sequence>MFAHGYDSAGLANRREREFPGGVDYSLLDAPAAQVTDTARGLLGWQLEANGVRVRITEVEAYAGVGEDPASHSHRGPTPRSSVMFGPAGVLYVYFVFGMHWCMNVTAGHPGEAAAVLLRAGAVVGGADLARERRGPMADRELARGPARLAMALGIDGSANRTSLLDGTGPARLIPAAAVSPDLIRSGPRVGVAAAHDRPWRFWLHGEPSVSPYRRHTPRLRTPTPGTPPSPPPRSA</sequence>
<dbReference type="Pfam" id="PF02245">
    <property type="entry name" value="Pur_DNA_glyco"/>
    <property type="match status" value="1"/>
</dbReference>
<evidence type="ECO:0000313" key="8">
    <source>
        <dbReference type="Proteomes" id="UP000630887"/>
    </source>
</evidence>
<proteinExistence type="inferred from homology"/>
<evidence type="ECO:0000313" key="7">
    <source>
        <dbReference type="EMBL" id="GIG04753.1"/>
    </source>
</evidence>
<dbReference type="EMBL" id="BONI01000008">
    <property type="protein sequence ID" value="GIG04753.1"/>
    <property type="molecule type" value="Genomic_DNA"/>
</dbReference>
<evidence type="ECO:0000256" key="4">
    <source>
        <dbReference type="ARBA" id="ARBA00023204"/>
    </source>
</evidence>
<dbReference type="AlphaFoldDB" id="A0A8J3KR77"/>
<feature type="region of interest" description="Disordered" evidence="6">
    <location>
        <begin position="206"/>
        <end position="236"/>
    </location>
</feature>
<accession>A0A8J3KR77</accession>
<dbReference type="NCBIfam" id="NF002003">
    <property type="entry name" value="PRK00802.1-3"/>
    <property type="match status" value="1"/>
</dbReference>
<dbReference type="SUPFAM" id="SSF50486">
    <property type="entry name" value="FMT C-terminal domain-like"/>
    <property type="match status" value="1"/>
</dbReference>
<dbReference type="CDD" id="cd00540">
    <property type="entry name" value="AAG"/>
    <property type="match status" value="1"/>
</dbReference>
<evidence type="ECO:0000256" key="1">
    <source>
        <dbReference type="ARBA" id="ARBA00009232"/>
    </source>
</evidence>
<dbReference type="GO" id="GO:0003905">
    <property type="term" value="F:alkylbase DNA N-glycosylase activity"/>
    <property type="evidence" value="ECO:0007669"/>
    <property type="project" value="InterPro"/>
</dbReference>
<evidence type="ECO:0000256" key="3">
    <source>
        <dbReference type="ARBA" id="ARBA00022801"/>
    </source>
</evidence>
<name>A0A8J3KR77_9ACTN</name>
<dbReference type="EC" id="3.2.2.-" evidence="5"/>
<gene>
    <name evidence="7" type="ORF">Cco03nite_14530</name>
</gene>
<comment type="caution">
    <text evidence="7">The sequence shown here is derived from an EMBL/GenBank/DDBJ whole genome shotgun (WGS) entry which is preliminary data.</text>
</comment>